<keyword evidence="3" id="KW-0732">Signal</keyword>
<keyword evidence="2" id="KW-0472">Membrane</keyword>
<accession>A0A7S4IJH9</accession>
<feature type="signal peptide" evidence="3">
    <location>
        <begin position="1"/>
        <end position="21"/>
    </location>
</feature>
<organism evidence="4">
    <name type="scientific">Odontella aurita</name>
    <dbReference type="NCBI Taxonomy" id="265563"/>
    <lineage>
        <taxon>Eukaryota</taxon>
        <taxon>Sar</taxon>
        <taxon>Stramenopiles</taxon>
        <taxon>Ochrophyta</taxon>
        <taxon>Bacillariophyta</taxon>
        <taxon>Mediophyceae</taxon>
        <taxon>Biddulphiophycidae</taxon>
        <taxon>Eupodiscales</taxon>
        <taxon>Odontellaceae</taxon>
        <taxon>Odontella</taxon>
    </lineage>
</organism>
<sequence>MSPKTTLALSLSLSAWAWVAAAAAAGGQRALDAVDLNSVCAGGGTFFPGRCGPLSSCHRCYYLGDRGQSCDEVCAAVAVDDGSSPPRSCDATGTSALGSLGDMDSCLAVADAMGLEWDPSGTYVGEPVGCTFLPNENNPGDVWVQRMVDATRPTSCGASDPGRARICSCEAVAAGSGEEAAPTTTLLSVDGGESCLDLDGDGECGAFALVEGRLVALPDAASCVGMVAEADDSAPAWTLVPCEDGRATRFQRAFDRYVSDVTGADTLDRFSERCAPLDLASIPGLARPVSERGGLGYDLAQYDQSDCASVEAGATCEVKCLNGYASADFLCPAGNVDRAQQPLASELPLCGTNRFLGGDPSLYGVPTSDSLRVRAVSALPGRLWVVVAEMSAGVLRTAAEVKGCQAPYCSACRIEGVPTENSFFHELDGCNLVQGASYRLHFYVSSDDDDDADGSIATYEFQVPTVTCPVAIEPERVVGGSLVPAGKQNGRFFWGSCYYVADARESCGAFCHDKLSSAACDVPGLLAVGSCARSADSCVQLTRAMGLPFDEKVGSYGDDSSGCTWLHETGGANSEFWVQRFVKDRDSSNPTTCDESNGDDSRHRICSCEVPDTFGEVKQKQLISIETGLLMQGLDTRSLQQNEAAIEALENVFLGLTGAADGDASAWIIDEAVSDEPSCESLLPKLDEVQNNRHLQNSLSKVWVYVGANSAGEANHIQLNIDVAVDSGDLVKGVSDALASTGISVKGVRVAGTTPEPTMSPTSPPTEQPSISLSPTPLPAIRVTSTLAPTDGPTEKPTVSSSPTATPTVDKQYKATGNFQQEFQFETLPLSQDEIAVIEEIVASLTPFYGAQEKSDFVETSATIVRQASIVGSDAVTRSRVLVAEGNLRLQYILNYVSSRFDVSDYPLKYVEFLSSEENREVLENRLILAGVRVASGSVSAPLFFNEQDATEDNDVGTGTGTSGNNTAAIVGAVVGVGCAACVVVAAIIYSRKKRQKNDVPIVHAVQVVDNQSEKSCEIVVEAFAVDDLIVAGDVESNLHNDEVERTVLSRETTNPPELAPGTDDPRNAAGVVQRATLHLSNASVAARREEVRSELLARKVERKLGPGKYVKKNMPTSVGASGDAAASRARQPLQHASAMPKGPEMFENVARQKPR</sequence>
<proteinExistence type="predicted"/>
<dbReference type="EMBL" id="HBKQ01017843">
    <property type="protein sequence ID" value="CAE2231353.1"/>
    <property type="molecule type" value="Transcribed_RNA"/>
</dbReference>
<feature type="compositionally biased region" description="Low complexity" evidence="1">
    <location>
        <begin position="797"/>
        <end position="808"/>
    </location>
</feature>
<evidence type="ECO:0000256" key="2">
    <source>
        <dbReference type="SAM" id="Phobius"/>
    </source>
</evidence>
<dbReference type="AlphaFoldDB" id="A0A7S4IJH9"/>
<evidence type="ECO:0000313" key="4">
    <source>
        <dbReference type="EMBL" id="CAE2231353.1"/>
    </source>
</evidence>
<keyword evidence="2" id="KW-1133">Transmembrane helix</keyword>
<feature type="region of interest" description="Disordered" evidence="1">
    <location>
        <begin position="1109"/>
        <end position="1156"/>
    </location>
</feature>
<evidence type="ECO:0000256" key="1">
    <source>
        <dbReference type="SAM" id="MobiDB-lite"/>
    </source>
</evidence>
<gene>
    <name evidence="4" type="ORF">OAUR00152_LOCUS12069</name>
</gene>
<feature type="chain" id="PRO_5031315038" evidence="3">
    <location>
        <begin position="22"/>
        <end position="1156"/>
    </location>
</feature>
<protein>
    <submittedName>
        <fullName evidence="4">Uncharacterized protein</fullName>
    </submittedName>
</protein>
<feature type="transmembrane region" description="Helical" evidence="2">
    <location>
        <begin position="968"/>
        <end position="990"/>
    </location>
</feature>
<name>A0A7S4IJH9_9STRA</name>
<feature type="compositionally biased region" description="Low complexity" evidence="1">
    <location>
        <begin position="1120"/>
        <end position="1131"/>
    </location>
</feature>
<keyword evidence="2" id="KW-0812">Transmembrane</keyword>
<evidence type="ECO:0000256" key="3">
    <source>
        <dbReference type="SAM" id="SignalP"/>
    </source>
</evidence>
<feature type="region of interest" description="Disordered" evidence="1">
    <location>
        <begin position="750"/>
        <end position="808"/>
    </location>
</feature>
<reference evidence="4" key="1">
    <citation type="submission" date="2021-01" db="EMBL/GenBank/DDBJ databases">
        <authorList>
            <person name="Corre E."/>
            <person name="Pelletier E."/>
            <person name="Niang G."/>
            <person name="Scheremetjew M."/>
            <person name="Finn R."/>
            <person name="Kale V."/>
            <person name="Holt S."/>
            <person name="Cochrane G."/>
            <person name="Meng A."/>
            <person name="Brown T."/>
            <person name="Cohen L."/>
        </authorList>
    </citation>
    <scope>NUCLEOTIDE SEQUENCE</scope>
    <source>
        <strain evidence="4">Isolate 1302-5</strain>
    </source>
</reference>